<dbReference type="Proteomes" id="UP000031623">
    <property type="component" value="Chromosome"/>
</dbReference>
<dbReference type="OrthoDB" id="9796294at2"/>
<dbReference type="GO" id="GO:0009055">
    <property type="term" value="F:electron transfer activity"/>
    <property type="evidence" value="ECO:0007669"/>
    <property type="project" value="InterPro"/>
</dbReference>
<accession>A0A090AK85</accession>
<evidence type="ECO:0000256" key="2">
    <source>
        <dbReference type="SAM" id="SignalP"/>
    </source>
</evidence>
<gene>
    <name evidence="3" type="ORF">THII_3657</name>
</gene>
<feature type="compositionally biased region" description="Low complexity" evidence="1">
    <location>
        <begin position="36"/>
        <end position="47"/>
    </location>
</feature>
<protein>
    <recommendedName>
        <fullName evidence="5">Cytochrome c domain-containing protein</fullName>
    </recommendedName>
</protein>
<organism evidence="3 4">
    <name type="scientific">Thioploca ingrica</name>
    <dbReference type="NCBI Taxonomy" id="40754"/>
    <lineage>
        <taxon>Bacteria</taxon>
        <taxon>Pseudomonadati</taxon>
        <taxon>Pseudomonadota</taxon>
        <taxon>Gammaproteobacteria</taxon>
        <taxon>Thiotrichales</taxon>
        <taxon>Thiotrichaceae</taxon>
        <taxon>Thioploca</taxon>
    </lineage>
</organism>
<dbReference type="AlphaFoldDB" id="A0A090AK85"/>
<dbReference type="EMBL" id="AP014633">
    <property type="protein sequence ID" value="BAP57954.1"/>
    <property type="molecule type" value="Genomic_DNA"/>
</dbReference>
<keyword evidence="4" id="KW-1185">Reference proteome</keyword>
<reference evidence="3 4" key="1">
    <citation type="journal article" date="2014" name="ISME J.">
        <title>Ecophysiology of Thioploca ingrica as revealed by the complete genome sequence supplemented with proteomic evidence.</title>
        <authorList>
            <person name="Kojima H."/>
            <person name="Ogura Y."/>
            <person name="Yamamoto N."/>
            <person name="Togashi T."/>
            <person name="Mori H."/>
            <person name="Watanabe T."/>
            <person name="Nemoto F."/>
            <person name="Kurokawa K."/>
            <person name="Hayashi T."/>
            <person name="Fukui M."/>
        </authorList>
    </citation>
    <scope>NUCLEOTIDE SEQUENCE [LARGE SCALE GENOMIC DNA]</scope>
</reference>
<evidence type="ECO:0000313" key="4">
    <source>
        <dbReference type="Proteomes" id="UP000031623"/>
    </source>
</evidence>
<feature type="region of interest" description="Disordered" evidence="1">
    <location>
        <begin position="25"/>
        <end position="47"/>
    </location>
</feature>
<dbReference type="SUPFAM" id="SSF46626">
    <property type="entry name" value="Cytochrome c"/>
    <property type="match status" value="1"/>
</dbReference>
<evidence type="ECO:0000256" key="1">
    <source>
        <dbReference type="SAM" id="MobiDB-lite"/>
    </source>
</evidence>
<evidence type="ECO:0008006" key="5">
    <source>
        <dbReference type="Google" id="ProtNLM"/>
    </source>
</evidence>
<keyword evidence="2" id="KW-0732">Signal</keyword>
<sequence>MNNHYLLFVSLLLINTVSLAKETAPTQPATSPTEQASSTATKPTATAAATAPEAAILDQGKQLYSAHCVRCHNTSVYTRKNRMIKSYESLKTQVQRCATNLDKPWFDDEVDAVAVYLNANYYLFKEKSPQ</sequence>
<dbReference type="HOGENOM" id="CLU_159396_2_0_6"/>
<name>A0A090AK85_9GAMM</name>
<dbReference type="STRING" id="40754.THII_3657"/>
<dbReference type="GO" id="GO:0020037">
    <property type="term" value="F:heme binding"/>
    <property type="evidence" value="ECO:0007669"/>
    <property type="project" value="InterPro"/>
</dbReference>
<dbReference type="InterPro" id="IPR036909">
    <property type="entry name" value="Cyt_c-like_dom_sf"/>
</dbReference>
<feature type="signal peptide" evidence="2">
    <location>
        <begin position="1"/>
        <end position="20"/>
    </location>
</feature>
<proteinExistence type="predicted"/>
<feature type="compositionally biased region" description="Polar residues" evidence="1">
    <location>
        <begin position="25"/>
        <end position="35"/>
    </location>
</feature>
<feature type="chain" id="PRO_5001852870" description="Cytochrome c domain-containing protein" evidence="2">
    <location>
        <begin position="21"/>
        <end position="130"/>
    </location>
</feature>
<dbReference type="KEGG" id="tig:THII_3657"/>
<evidence type="ECO:0000313" key="3">
    <source>
        <dbReference type="EMBL" id="BAP57954.1"/>
    </source>
</evidence>